<dbReference type="Gene3D" id="1.10.10.60">
    <property type="entry name" value="Homeodomain-like"/>
    <property type="match status" value="2"/>
</dbReference>
<feature type="domain" description="HTH araC/xylS-type" evidence="2">
    <location>
        <begin position="32"/>
        <end position="144"/>
    </location>
</feature>
<proteinExistence type="predicted"/>
<dbReference type="Proteomes" id="UP000280091">
    <property type="component" value="Unassembled WGS sequence"/>
</dbReference>
<gene>
    <name evidence="3" type="ORF">BC952_2626</name>
</gene>
<dbReference type="RefSeq" id="WP_121365932.1">
    <property type="nucleotide sequence ID" value="NZ_RBXA01000003.1"/>
</dbReference>
<dbReference type="PROSITE" id="PS01124">
    <property type="entry name" value="HTH_ARAC_FAMILY_2"/>
    <property type="match status" value="1"/>
</dbReference>
<dbReference type="Pfam" id="PF12833">
    <property type="entry name" value="HTH_18"/>
    <property type="match status" value="1"/>
</dbReference>
<dbReference type="InterPro" id="IPR018060">
    <property type="entry name" value="HTH_AraC"/>
</dbReference>
<reference evidence="3 4" key="1">
    <citation type="submission" date="2018-10" db="EMBL/GenBank/DDBJ databases">
        <title>Genomic Encyclopedia of Archaeal and Bacterial Type Strains, Phase II (KMG-II): from individual species to whole genera.</title>
        <authorList>
            <person name="Goeker M."/>
        </authorList>
    </citation>
    <scope>NUCLEOTIDE SEQUENCE [LARGE SCALE GENOMIC DNA]</scope>
    <source>
        <strain evidence="3 4">DSM 15094</strain>
    </source>
</reference>
<dbReference type="OrthoDB" id="5295174at2"/>
<dbReference type="EMBL" id="RBXA01000003">
    <property type="protein sequence ID" value="RKS92711.1"/>
    <property type="molecule type" value="Genomic_DNA"/>
</dbReference>
<protein>
    <submittedName>
        <fullName evidence="3">AraC-like DNA-binding protein</fullName>
    </submittedName>
</protein>
<evidence type="ECO:0000313" key="3">
    <source>
        <dbReference type="EMBL" id="RKS92711.1"/>
    </source>
</evidence>
<evidence type="ECO:0000259" key="2">
    <source>
        <dbReference type="PROSITE" id="PS01124"/>
    </source>
</evidence>
<dbReference type="GO" id="GO:0003700">
    <property type="term" value="F:DNA-binding transcription factor activity"/>
    <property type="evidence" value="ECO:0007669"/>
    <property type="project" value="InterPro"/>
</dbReference>
<dbReference type="AlphaFoldDB" id="A0A495RZ47"/>
<dbReference type="PANTHER" id="PTHR43280:SF2">
    <property type="entry name" value="HTH-TYPE TRANSCRIPTIONAL REGULATOR EXSA"/>
    <property type="match status" value="1"/>
</dbReference>
<keyword evidence="4" id="KW-1185">Reference proteome</keyword>
<evidence type="ECO:0000256" key="1">
    <source>
        <dbReference type="ARBA" id="ARBA00023125"/>
    </source>
</evidence>
<comment type="caution">
    <text evidence="3">The sequence shown here is derived from an EMBL/GenBank/DDBJ whole genome shotgun (WGS) entry which is preliminary data.</text>
</comment>
<keyword evidence="1 3" id="KW-0238">DNA-binding</keyword>
<accession>A0A495RZ47</accession>
<dbReference type="PANTHER" id="PTHR43280">
    <property type="entry name" value="ARAC-FAMILY TRANSCRIPTIONAL REGULATOR"/>
    <property type="match status" value="1"/>
</dbReference>
<dbReference type="GO" id="GO:0043565">
    <property type="term" value="F:sequence-specific DNA binding"/>
    <property type="evidence" value="ECO:0007669"/>
    <property type="project" value="InterPro"/>
</dbReference>
<sequence length="150" mass="17418">MFKQKFDAHMKKSQVPTVAIKTIKKGIPDINEDTVALLLKQLEKFERDKKFLKKDVTLGTLSNAFGCNSKYLSQIIYHYREKNFTKYINDLKVDYIVSLLKTDKMLRNYTNTALAEEAGFSSTQRFTNAFRSNTEMPPTFFIEELKKVPS</sequence>
<dbReference type="SMART" id="SM00342">
    <property type="entry name" value="HTH_ARAC"/>
    <property type="match status" value="1"/>
</dbReference>
<name>A0A495RZ47_9FLAO</name>
<organism evidence="3 4">
    <name type="scientific">Flavobacterium limicola</name>
    <dbReference type="NCBI Taxonomy" id="180441"/>
    <lineage>
        <taxon>Bacteria</taxon>
        <taxon>Pseudomonadati</taxon>
        <taxon>Bacteroidota</taxon>
        <taxon>Flavobacteriia</taxon>
        <taxon>Flavobacteriales</taxon>
        <taxon>Flavobacteriaceae</taxon>
        <taxon>Flavobacterium</taxon>
    </lineage>
</organism>
<evidence type="ECO:0000313" key="4">
    <source>
        <dbReference type="Proteomes" id="UP000280091"/>
    </source>
</evidence>